<keyword evidence="3" id="KW-1185">Reference proteome</keyword>
<name>A0ABD6EG18_9BILA</name>
<evidence type="ECO:0000313" key="3">
    <source>
        <dbReference type="Proteomes" id="UP001608902"/>
    </source>
</evidence>
<dbReference type="Gene3D" id="1.20.58.90">
    <property type="match status" value="1"/>
</dbReference>
<evidence type="ECO:0000256" key="1">
    <source>
        <dbReference type="SAM" id="Coils"/>
    </source>
</evidence>
<feature type="coiled-coil region" evidence="1">
    <location>
        <begin position="42"/>
        <end position="72"/>
    </location>
</feature>
<organism evidence="2 3">
    <name type="scientific">Gnathostoma spinigerum</name>
    <dbReference type="NCBI Taxonomy" id="75299"/>
    <lineage>
        <taxon>Eukaryota</taxon>
        <taxon>Metazoa</taxon>
        <taxon>Ecdysozoa</taxon>
        <taxon>Nematoda</taxon>
        <taxon>Chromadorea</taxon>
        <taxon>Rhabditida</taxon>
        <taxon>Spirurina</taxon>
        <taxon>Gnathostomatomorpha</taxon>
        <taxon>Gnathostomatoidea</taxon>
        <taxon>Gnathostomatidae</taxon>
        <taxon>Gnathostoma</taxon>
    </lineage>
</organism>
<accession>A0ABD6EG18</accession>
<gene>
    <name evidence="2" type="ORF">AB6A40_005259</name>
</gene>
<dbReference type="EMBL" id="JBGFUD010003291">
    <property type="protein sequence ID" value="MFH4978550.1"/>
    <property type="molecule type" value="Genomic_DNA"/>
</dbReference>
<proteinExistence type="predicted"/>
<keyword evidence="1" id="KW-0175">Coiled coil</keyword>
<evidence type="ECO:0000313" key="2">
    <source>
        <dbReference type="EMBL" id="MFH4978550.1"/>
    </source>
</evidence>
<comment type="caution">
    <text evidence="2">The sequence shown here is derived from an EMBL/GenBank/DDBJ whole genome shotgun (WGS) entry which is preliminary data.</text>
</comment>
<dbReference type="AlphaFoldDB" id="A0ABD6EG18"/>
<dbReference type="Proteomes" id="UP001608902">
    <property type="component" value="Unassembled WGS sequence"/>
</dbReference>
<sequence length="209" mass="24346">MLLSRHWNMKLKNCFRYVEPRRPKEIINGDFPGTADDVIDEIAKQESVLNTLHEEIRQLRNAGQSVEEKETELWDVQTALTLLARKQKSLRGERSASPGTSRMDDGPTLEMFEEKQLLATCTALKEEIVRQKTLILDLLEDVSKRLPKEVEKVEDDCYGEKWRAEYLKEEERRVSLVEEISELRRNCCLLRAKLEMKALKPATLLITKF</sequence>
<reference evidence="2 3" key="1">
    <citation type="submission" date="2024-08" db="EMBL/GenBank/DDBJ databases">
        <title>Gnathostoma spinigerum genome.</title>
        <authorList>
            <person name="Gonzalez-Bertolin B."/>
            <person name="Monzon S."/>
            <person name="Zaballos A."/>
            <person name="Jimenez P."/>
            <person name="Dekumyoy P."/>
            <person name="Varona S."/>
            <person name="Cuesta I."/>
            <person name="Sumanam S."/>
            <person name="Adisakwattana P."/>
            <person name="Gasser R.B."/>
            <person name="Hernandez-Gonzalez A."/>
            <person name="Young N.D."/>
            <person name="Perteguer M.J."/>
        </authorList>
    </citation>
    <scope>NUCLEOTIDE SEQUENCE [LARGE SCALE GENOMIC DNA]</scope>
    <source>
        <strain evidence="2">AL3</strain>
        <tissue evidence="2">Liver</tissue>
    </source>
</reference>
<protein>
    <submittedName>
        <fullName evidence="2">Uncharacterized protein</fullName>
    </submittedName>
</protein>